<dbReference type="Proteomes" id="UP001148838">
    <property type="component" value="Unassembled WGS sequence"/>
</dbReference>
<protein>
    <submittedName>
        <fullName evidence="1">Uncharacterized protein</fullName>
    </submittedName>
</protein>
<gene>
    <name evidence="1" type="ORF">ANN_22798</name>
</gene>
<dbReference type="EMBL" id="JAJSOF020000025">
    <property type="protein sequence ID" value="KAJ4434248.1"/>
    <property type="molecule type" value="Genomic_DNA"/>
</dbReference>
<evidence type="ECO:0000313" key="1">
    <source>
        <dbReference type="EMBL" id="KAJ4434248.1"/>
    </source>
</evidence>
<reference evidence="1 2" key="1">
    <citation type="journal article" date="2022" name="Allergy">
        <title>Genome assembly and annotation of Periplaneta americana reveal a comprehensive cockroach allergen profile.</title>
        <authorList>
            <person name="Wang L."/>
            <person name="Xiong Q."/>
            <person name="Saelim N."/>
            <person name="Wang L."/>
            <person name="Nong W."/>
            <person name="Wan A.T."/>
            <person name="Shi M."/>
            <person name="Liu X."/>
            <person name="Cao Q."/>
            <person name="Hui J.H.L."/>
            <person name="Sookrung N."/>
            <person name="Leung T.F."/>
            <person name="Tungtrongchitr A."/>
            <person name="Tsui S.K.W."/>
        </authorList>
    </citation>
    <scope>NUCLEOTIDE SEQUENCE [LARGE SCALE GENOMIC DNA]</scope>
    <source>
        <strain evidence="1">PWHHKU_190912</strain>
    </source>
</reference>
<sequence>MVNACYYSVEKLFSCSLLSKNLKVRIYKTVILPVVLYGCETWTVTLREEQRLRVFENKVLAKMFGAKRDEVTGGWRKLQNAELHALYSSPDIIRNIKSRRLRWAGHVARMGDSRNAYSLETRGRKTFREAETDAPFPCHGDLELCCITPVKLRGELLRIDRHNTVRSIIANRLREHGEYEVYEEVQCLSTEGSTRRADIIIIDRDKKKTGLILDPTVRFEINEDQPKQVHEEKRAIYLPCCDDLSHKYNIQDWNVIGLMFGARGTIPKFTLEILRKLKVPDKTLQTIASAILKSSLNIINHHLYSSL</sequence>
<comment type="caution">
    <text evidence="1">The sequence shown here is derived from an EMBL/GenBank/DDBJ whole genome shotgun (WGS) entry which is preliminary data.</text>
</comment>
<proteinExistence type="predicted"/>
<keyword evidence="2" id="KW-1185">Reference proteome</keyword>
<evidence type="ECO:0000313" key="2">
    <source>
        <dbReference type="Proteomes" id="UP001148838"/>
    </source>
</evidence>
<organism evidence="1 2">
    <name type="scientific">Periplaneta americana</name>
    <name type="common">American cockroach</name>
    <name type="synonym">Blatta americana</name>
    <dbReference type="NCBI Taxonomy" id="6978"/>
    <lineage>
        <taxon>Eukaryota</taxon>
        <taxon>Metazoa</taxon>
        <taxon>Ecdysozoa</taxon>
        <taxon>Arthropoda</taxon>
        <taxon>Hexapoda</taxon>
        <taxon>Insecta</taxon>
        <taxon>Pterygota</taxon>
        <taxon>Neoptera</taxon>
        <taxon>Polyneoptera</taxon>
        <taxon>Dictyoptera</taxon>
        <taxon>Blattodea</taxon>
        <taxon>Blattoidea</taxon>
        <taxon>Blattidae</taxon>
        <taxon>Blattinae</taxon>
        <taxon>Periplaneta</taxon>
    </lineage>
</organism>
<dbReference type="PANTHER" id="PTHR47027">
    <property type="entry name" value="REVERSE TRANSCRIPTASE DOMAIN-CONTAINING PROTEIN"/>
    <property type="match status" value="1"/>
</dbReference>
<name>A0ABQ8SJC4_PERAM</name>
<accession>A0ABQ8SJC4</accession>
<dbReference type="PANTHER" id="PTHR47027:SF20">
    <property type="entry name" value="REVERSE TRANSCRIPTASE-LIKE PROTEIN WITH RNA-DIRECTED DNA POLYMERASE DOMAIN"/>
    <property type="match status" value="1"/>
</dbReference>